<reference evidence="3 4" key="1">
    <citation type="submission" date="2021-10" db="EMBL/GenBank/DDBJ databases">
        <title>Draft genome of Aestuariibacter halophilus JC2043.</title>
        <authorList>
            <person name="Emsley S.A."/>
            <person name="Pfannmuller K.M."/>
            <person name="Ushijima B."/>
            <person name="Saw J.H."/>
            <person name="Videau P."/>
        </authorList>
    </citation>
    <scope>NUCLEOTIDE SEQUENCE [LARGE SCALE GENOMIC DNA]</scope>
    <source>
        <strain evidence="3 4">JC2043</strain>
    </source>
</reference>
<dbReference type="EMBL" id="JAJEWP010000004">
    <property type="protein sequence ID" value="MCC2617437.1"/>
    <property type="molecule type" value="Genomic_DNA"/>
</dbReference>
<dbReference type="PROSITE" id="PS50206">
    <property type="entry name" value="RHODANESE_3"/>
    <property type="match status" value="1"/>
</dbReference>
<dbReference type="PROSITE" id="PS00380">
    <property type="entry name" value="RHODANESE_1"/>
    <property type="match status" value="1"/>
</dbReference>
<accession>A0ABS8GA22</accession>
<evidence type="ECO:0000259" key="2">
    <source>
        <dbReference type="PROSITE" id="PS50206"/>
    </source>
</evidence>
<dbReference type="InterPro" id="IPR001307">
    <property type="entry name" value="Thiosulphate_STrfase_CS"/>
</dbReference>
<dbReference type="SMART" id="SM00450">
    <property type="entry name" value="RHOD"/>
    <property type="match status" value="1"/>
</dbReference>
<dbReference type="Proteomes" id="UP001520878">
    <property type="component" value="Unassembled WGS sequence"/>
</dbReference>
<name>A0ABS8GA22_9ALTE</name>
<feature type="signal peptide" evidence="1">
    <location>
        <begin position="1"/>
        <end position="18"/>
    </location>
</feature>
<proteinExistence type="predicted"/>
<sequence>MKTVFLLLFLSLAGLAHGQTEHEISAQTLLQAPADYQIVDVRSAEEYAQGHVPGAINLPHDQIAELAQAQLVASGKPVVLYCRSGRRAQLAAEALQALGYDNLLHLSGDMQGWQDAGHPTQP</sequence>
<dbReference type="Gene3D" id="3.40.250.10">
    <property type="entry name" value="Rhodanese-like domain"/>
    <property type="match status" value="1"/>
</dbReference>
<evidence type="ECO:0000313" key="3">
    <source>
        <dbReference type="EMBL" id="MCC2617437.1"/>
    </source>
</evidence>
<keyword evidence="1" id="KW-0732">Signal</keyword>
<protein>
    <submittedName>
        <fullName evidence="3">Rhodanese-like domain-containing protein</fullName>
    </submittedName>
</protein>
<keyword evidence="4" id="KW-1185">Reference proteome</keyword>
<organism evidence="3 4">
    <name type="scientific">Fluctibacter halophilus</name>
    <dbReference type="NCBI Taxonomy" id="226011"/>
    <lineage>
        <taxon>Bacteria</taxon>
        <taxon>Pseudomonadati</taxon>
        <taxon>Pseudomonadota</taxon>
        <taxon>Gammaproteobacteria</taxon>
        <taxon>Alteromonadales</taxon>
        <taxon>Alteromonadaceae</taxon>
        <taxon>Fluctibacter</taxon>
    </lineage>
</organism>
<dbReference type="InterPro" id="IPR001763">
    <property type="entry name" value="Rhodanese-like_dom"/>
</dbReference>
<comment type="caution">
    <text evidence="3">The sequence shown here is derived from an EMBL/GenBank/DDBJ whole genome shotgun (WGS) entry which is preliminary data.</text>
</comment>
<evidence type="ECO:0000256" key="1">
    <source>
        <dbReference type="SAM" id="SignalP"/>
    </source>
</evidence>
<dbReference type="PANTHER" id="PTHR44086">
    <property type="entry name" value="THIOSULFATE SULFURTRANSFERASE RDL2, MITOCHONDRIAL-RELATED"/>
    <property type="match status" value="1"/>
</dbReference>
<gene>
    <name evidence="3" type="ORF">LJ739_14385</name>
</gene>
<dbReference type="Pfam" id="PF00581">
    <property type="entry name" value="Rhodanese"/>
    <property type="match status" value="1"/>
</dbReference>
<dbReference type="SUPFAM" id="SSF52821">
    <property type="entry name" value="Rhodanese/Cell cycle control phosphatase"/>
    <property type="match status" value="1"/>
</dbReference>
<dbReference type="PANTHER" id="PTHR44086:SF13">
    <property type="entry name" value="THIOSULFATE SULFURTRANSFERASE PSPE"/>
    <property type="match status" value="1"/>
</dbReference>
<feature type="domain" description="Rhodanese" evidence="2">
    <location>
        <begin position="32"/>
        <end position="122"/>
    </location>
</feature>
<evidence type="ECO:0000313" key="4">
    <source>
        <dbReference type="Proteomes" id="UP001520878"/>
    </source>
</evidence>
<feature type="chain" id="PRO_5047252879" evidence="1">
    <location>
        <begin position="19"/>
        <end position="122"/>
    </location>
</feature>
<dbReference type="RefSeq" id="WP_229161586.1">
    <property type="nucleotide sequence ID" value="NZ_JAJEWP010000004.1"/>
</dbReference>
<dbReference type="InterPro" id="IPR036873">
    <property type="entry name" value="Rhodanese-like_dom_sf"/>
</dbReference>
<dbReference type="CDD" id="cd00158">
    <property type="entry name" value="RHOD"/>
    <property type="match status" value="1"/>
</dbReference>